<dbReference type="Proteomes" id="UP001194746">
    <property type="component" value="Unassembled WGS sequence"/>
</dbReference>
<comment type="caution">
    <text evidence="3">The sequence shown here is derived from an EMBL/GenBank/DDBJ whole genome shotgun (WGS) entry which is preliminary data.</text>
</comment>
<evidence type="ECO:0000259" key="2">
    <source>
        <dbReference type="Pfam" id="PF09995"/>
    </source>
</evidence>
<feature type="transmembrane region" description="Helical" evidence="1">
    <location>
        <begin position="417"/>
        <end position="441"/>
    </location>
</feature>
<dbReference type="AlphaFoldDB" id="A0AAD4GQ18"/>
<gene>
    <name evidence="3" type="ORF">FE257_000772</name>
</gene>
<dbReference type="PANTHER" id="PTHR37539:SF1">
    <property type="entry name" value="ER-BOUND OXYGENASE MPAB_MPAB'_RUBBER OXYGENASE CATALYTIC DOMAIN-CONTAINING PROTEIN"/>
    <property type="match status" value="1"/>
</dbReference>
<dbReference type="Pfam" id="PF09995">
    <property type="entry name" value="MPAB_Lcp_cat"/>
    <property type="match status" value="1"/>
</dbReference>
<proteinExistence type="predicted"/>
<name>A0AAD4GQ18_ASPNN</name>
<reference evidence="3" key="2">
    <citation type="submission" date="2020-02" db="EMBL/GenBank/DDBJ databases">
        <authorList>
            <person name="Gilchrist C.L.M."/>
            <person name="Chooi Y.-H."/>
        </authorList>
    </citation>
    <scope>NUCLEOTIDE SEQUENCE</scope>
    <source>
        <strain evidence="3">MST-FP2251</strain>
    </source>
</reference>
<organism evidence="3 4">
    <name type="scientific">Aspergillus nanangensis</name>
    <dbReference type="NCBI Taxonomy" id="2582783"/>
    <lineage>
        <taxon>Eukaryota</taxon>
        <taxon>Fungi</taxon>
        <taxon>Dikarya</taxon>
        <taxon>Ascomycota</taxon>
        <taxon>Pezizomycotina</taxon>
        <taxon>Eurotiomycetes</taxon>
        <taxon>Eurotiomycetidae</taxon>
        <taxon>Eurotiales</taxon>
        <taxon>Aspergillaceae</taxon>
        <taxon>Aspergillus</taxon>
        <taxon>Aspergillus subgen. Circumdati</taxon>
    </lineage>
</organism>
<evidence type="ECO:0000256" key="1">
    <source>
        <dbReference type="SAM" id="Phobius"/>
    </source>
</evidence>
<evidence type="ECO:0000313" key="4">
    <source>
        <dbReference type="Proteomes" id="UP001194746"/>
    </source>
</evidence>
<keyword evidence="1" id="KW-0472">Membrane</keyword>
<accession>A0AAD4GQ18</accession>
<evidence type="ECO:0000313" key="3">
    <source>
        <dbReference type="EMBL" id="KAF9885041.1"/>
    </source>
</evidence>
<dbReference type="EMBL" id="VCAU01000105">
    <property type="protein sequence ID" value="KAF9885041.1"/>
    <property type="molecule type" value="Genomic_DNA"/>
</dbReference>
<feature type="domain" description="ER-bound oxygenase mpaB/mpaB'/Rubber oxygenase catalytic" evidence="2">
    <location>
        <begin position="128"/>
        <end position="345"/>
    </location>
</feature>
<dbReference type="InterPro" id="IPR037473">
    <property type="entry name" value="Lcp-like"/>
</dbReference>
<keyword evidence="4" id="KW-1185">Reference proteome</keyword>
<dbReference type="PANTHER" id="PTHR37539">
    <property type="entry name" value="SECRETED PROTEIN-RELATED"/>
    <property type="match status" value="1"/>
</dbReference>
<dbReference type="InterPro" id="IPR018713">
    <property type="entry name" value="MPAB/Lcp_cat_dom"/>
</dbReference>
<reference evidence="3" key="1">
    <citation type="journal article" date="2019" name="Beilstein J. Org. Chem.">
        <title>Nanangenines: drimane sesquiterpenoids as the dominant metabolite cohort of a novel Australian fungus, Aspergillus nanangensis.</title>
        <authorList>
            <person name="Lacey H.J."/>
            <person name="Gilchrist C.L.M."/>
            <person name="Crombie A."/>
            <person name="Kalaitzis J.A."/>
            <person name="Vuong D."/>
            <person name="Rutledge P.J."/>
            <person name="Turner P."/>
            <person name="Pitt J.I."/>
            <person name="Lacey E."/>
            <person name="Chooi Y.H."/>
            <person name="Piggott A.M."/>
        </authorList>
    </citation>
    <scope>NUCLEOTIDE SEQUENCE</scope>
    <source>
        <strain evidence="3">MST-FP2251</strain>
    </source>
</reference>
<dbReference type="GO" id="GO:0016491">
    <property type="term" value="F:oxidoreductase activity"/>
    <property type="evidence" value="ECO:0007669"/>
    <property type="project" value="InterPro"/>
</dbReference>
<sequence length="489" mass="55859">MTVTNGKKGNRTEYHYWDYSFEWTDEHCPASEFEPWIRSCDSLADECNEILDESLGPSKGQDRYALLKENCESNPKLKELWTQINTVPEWVDWDQIQRGQNLFWRYLIPITNVLTFESLLGGMGAIRVGETLARTGGFNAKVVRRRLLETVQHTVQVNSSAEGMKPGGEGHLASVRVRLLHSAVRLKMMKLVEQDPSYYDLEKYGLPINDLDSFATINTFSGTVIWLGLPRQGIHLSDQDIEDYIALWRLVAYYMGAPTEPFETAHRAKVAAESLLINEFAPTDTGRILAKNIAIGMENTAPVYASKEYMDALTRLLNGDQLSDELHIPPTSRYYRMLMWGYCLWVQIEANTVAKIPFIDRHLIASRRKMMWKHLMDEKDGLGKETIFDFKYIPGLGRMTREGQRKQYRFKRPGVEVLSYLGLMSAFVSATTFSTALYFAVTRAFPQTRSLLPALLHSSRDALTVLKTMVPMDKLSLQTLVQQLQSRLS</sequence>
<keyword evidence="1" id="KW-0812">Transmembrane</keyword>
<protein>
    <recommendedName>
        <fullName evidence="2">ER-bound oxygenase mpaB/mpaB'/Rubber oxygenase catalytic domain-containing protein</fullName>
    </recommendedName>
</protein>
<keyword evidence="1" id="KW-1133">Transmembrane helix</keyword>